<dbReference type="Gene3D" id="3.30.565.10">
    <property type="entry name" value="Histidine kinase-like ATPase, C-terminal domain"/>
    <property type="match status" value="1"/>
</dbReference>
<dbReference type="InterPro" id="IPR036890">
    <property type="entry name" value="HATPase_C_sf"/>
</dbReference>
<evidence type="ECO:0000313" key="3">
    <source>
        <dbReference type="EMBL" id="CUQ74641.1"/>
    </source>
</evidence>
<feature type="transmembrane region" description="Helical" evidence="1">
    <location>
        <begin position="189"/>
        <end position="207"/>
    </location>
</feature>
<organism evidence="3 4">
    <name type="scientific">Lachnospira eligens</name>
    <dbReference type="NCBI Taxonomy" id="39485"/>
    <lineage>
        <taxon>Bacteria</taxon>
        <taxon>Bacillati</taxon>
        <taxon>Bacillota</taxon>
        <taxon>Clostridia</taxon>
        <taxon>Lachnospirales</taxon>
        <taxon>Lachnospiraceae</taxon>
        <taxon>Lachnospira</taxon>
    </lineage>
</organism>
<dbReference type="PANTHER" id="PTHR40448">
    <property type="entry name" value="TWO-COMPONENT SENSOR HISTIDINE KINASE"/>
    <property type="match status" value="1"/>
</dbReference>
<dbReference type="SUPFAM" id="SSF55874">
    <property type="entry name" value="ATPase domain of HSP90 chaperone/DNA topoisomerase II/histidine kinase"/>
    <property type="match status" value="1"/>
</dbReference>
<feature type="transmembrane region" description="Helical" evidence="1">
    <location>
        <begin position="155"/>
        <end position="177"/>
    </location>
</feature>
<proteinExistence type="predicted"/>
<feature type="transmembrane region" description="Helical" evidence="1">
    <location>
        <begin position="6"/>
        <end position="23"/>
    </location>
</feature>
<name>A0A174YS87_9FIRM</name>
<feature type="transmembrane region" description="Helical" evidence="1">
    <location>
        <begin position="122"/>
        <end position="143"/>
    </location>
</feature>
<keyword evidence="3" id="KW-0808">Transferase</keyword>
<dbReference type="Proteomes" id="UP000095621">
    <property type="component" value="Unassembled WGS sequence"/>
</dbReference>
<dbReference type="GO" id="GO:0016301">
    <property type="term" value="F:kinase activity"/>
    <property type="evidence" value="ECO:0007669"/>
    <property type="project" value="UniProtKB-KW"/>
</dbReference>
<dbReference type="CDD" id="cd16935">
    <property type="entry name" value="HATPase_AgrC-ComD-like"/>
    <property type="match status" value="1"/>
</dbReference>
<dbReference type="OrthoDB" id="9156435at2"/>
<keyword evidence="1" id="KW-0472">Membrane</keyword>
<keyword evidence="1" id="KW-0812">Transmembrane</keyword>
<dbReference type="PANTHER" id="PTHR40448:SF1">
    <property type="entry name" value="TWO-COMPONENT SENSOR HISTIDINE KINASE"/>
    <property type="match status" value="1"/>
</dbReference>
<dbReference type="AlphaFoldDB" id="A0A174YS87"/>
<feature type="transmembrane region" description="Helical" evidence="1">
    <location>
        <begin position="58"/>
        <end position="76"/>
    </location>
</feature>
<dbReference type="InterPro" id="IPR032834">
    <property type="entry name" value="NatK-like_C"/>
</dbReference>
<keyword evidence="3" id="KW-0418">Kinase</keyword>
<dbReference type="GO" id="GO:0042802">
    <property type="term" value="F:identical protein binding"/>
    <property type="evidence" value="ECO:0007669"/>
    <property type="project" value="TreeGrafter"/>
</dbReference>
<sequence>MELVMLGSNAFAHIVEALILWISMSQMYEPKYKQLFTGCSIFLGHIVMFAVFLTNNIYAITVINLLVYIFLIMLLYDVNKRTAVFWGVILIVMMALSELIMFFTARYIVGIKNAGKNTPADIIFMGCLCNIFYFLIVQALVFIRKRSVVFDRNDMSKILLIGSLTTSLIVFMTYYIIGTTWNLHRKESIWMMISSVGLVCSDILILWTNIRIDERNAENECIKIQLEQEKADAKYYRLENEKNESLEILRHDMNNHLNTMLAMQTDDDLREYITSIMEQYNIKKRTTFSKNNVLNGLISEYTEKCCTENIGFVVDIRPGTIDDIVATDIVALFGNILSNAYEAARNCAKSNGGKYIELIVKRKNETIFIKCINSCFIPPKIINGRYISVKKDTDKKHGYGMKSIQNIVGKYNGSHFEQFDEQENEFTISIMLMK</sequence>
<evidence type="ECO:0000256" key="1">
    <source>
        <dbReference type="SAM" id="Phobius"/>
    </source>
</evidence>
<accession>A0A174YS87</accession>
<evidence type="ECO:0000313" key="4">
    <source>
        <dbReference type="Proteomes" id="UP000095621"/>
    </source>
</evidence>
<feature type="transmembrane region" description="Helical" evidence="1">
    <location>
        <begin position="35"/>
        <end position="52"/>
    </location>
</feature>
<protein>
    <submittedName>
        <fullName evidence="3">Sensor histidine kinase DpiB</fullName>
    </submittedName>
</protein>
<dbReference type="EMBL" id="CZBU01000001">
    <property type="protein sequence ID" value="CUQ74641.1"/>
    <property type="molecule type" value="Genomic_DNA"/>
</dbReference>
<gene>
    <name evidence="3" type="ORF">ERS852490_00038</name>
</gene>
<feature type="transmembrane region" description="Helical" evidence="1">
    <location>
        <begin position="83"/>
        <end position="102"/>
    </location>
</feature>
<keyword evidence="1" id="KW-1133">Transmembrane helix</keyword>
<dbReference type="RefSeq" id="WP_055213946.1">
    <property type="nucleotide sequence ID" value="NZ_CZBU01000001.1"/>
</dbReference>
<evidence type="ECO:0000259" key="2">
    <source>
        <dbReference type="Pfam" id="PF14501"/>
    </source>
</evidence>
<reference evidence="3 4" key="1">
    <citation type="submission" date="2015-09" db="EMBL/GenBank/DDBJ databases">
        <authorList>
            <consortium name="Pathogen Informatics"/>
        </authorList>
    </citation>
    <scope>NUCLEOTIDE SEQUENCE [LARGE SCALE GENOMIC DNA]</scope>
    <source>
        <strain evidence="3 4">2789STDY5834875</strain>
    </source>
</reference>
<feature type="domain" description="Sensor histidine kinase NatK-like C-terminal" evidence="2">
    <location>
        <begin position="327"/>
        <end position="432"/>
    </location>
</feature>
<dbReference type="Pfam" id="PF14501">
    <property type="entry name" value="HATPase_c_5"/>
    <property type="match status" value="1"/>
</dbReference>